<evidence type="ECO:0000313" key="1">
    <source>
        <dbReference type="EMBL" id="DAG97968.1"/>
    </source>
</evidence>
<dbReference type="EMBL" id="BK035393">
    <property type="protein sequence ID" value="DAG97968.1"/>
    <property type="molecule type" value="Genomic_DNA"/>
</dbReference>
<accession>A0A8S5VU70</accession>
<proteinExistence type="predicted"/>
<organism evidence="1">
    <name type="scientific">Ackermannviridae sp</name>
    <dbReference type="NCBI Taxonomy" id="2831612"/>
    <lineage>
        <taxon>Viruses</taxon>
        <taxon>Duplodnaviria</taxon>
        <taxon>Heunggongvirae</taxon>
        <taxon>Uroviricota</taxon>
        <taxon>Caudoviricetes</taxon>
        <taxon>Pantevenvirales</taxon>
        <taxon>Ackermannviridae</taxon>
    </lineage>
</organism>
<reference evidence="1" key="1">
    <citation type="journal article" date="2021" name="Proc. Natl. Acad. Sci. U.S.A.">
        <title>A Catalog of Tens of Thousands of Viruses from Human Metagenomes Reveals Hidden Associations with Chronic Diseases.</title>
        <authorList>
            <person name="Tisza M.J."/>
            <person name="Buck C.B."/>
        </authorList>
    </citation>
    <scope>NUCLEOTIDE SEQUENCE</scope>
    <source>
        <strain evidence="1">CtASH1</strain>
    </source>
</reference>
<sequence>MFKEKIQKIFEHCRKENLPNVERELNEVVGDMLTGAVNESVIARRVQDILDKNGIMSNALQIINEKKYISKPEDIKTYLRRYRKISSKIYESFRQIVEDNTLVVGNTRLFDKTSMGKINQGIAFIEESYKAKINESLENSSVNIEEGTYVFSDYIDFEFYFTYEYVERNKSAFEPVVDFLSSGDNFITFVVSSGDTETGFEVHVDIHENESTLENKAEVEELIKTYHETFTDVLIMEEEGEDDELIGDVRLSDVKPGKFIVVDSDSKYLSEFDEIVVYEVTEDHVLCKLENQKSIKLHIDEARKVLVINDEDLEEVFECNDIVNCAKENDLVTDILSSEYDHEFIEAHIQDMIQLGKEYTLANGSILKWEDGKFILEYIDELGDTVKQEKDRDFVILITILYFRSLSTCASDDKNPYGISEIRDFKYNESIIIDSEEFRRLASEHLDPQLYTDFLADLDRIYREARIAPNSEVYLQENLIDLSFCYGINQLLVDSSISLDANKEEEGVDRNQLRTSVIYNICQIIPDVYDQLSVNLTDEDVDAFCSFTTSEWFIEQDVDNYINFVISFLEERGYDISMYR</sequence>
<protein>
    <submittedName>
        <fullName evidence="1">Uncharacterized protein</fullName>
    </submittedName>
</protein>
<name>A0A8S5VU70_9CAUD</name>